<accession>A0A6J4VEM3</accession>
<name>A0A6J4VEM3_9BACT</name>
<feature type="transmembrane region" description="Helical" evidence="1">
    <location>
        <begin position="120"/>
        <end position="142"/>
    </location>
</feature>
<keyword evidence="2" id="KW-0378">Hydrolase</keyword>
<feature type="transmembrane region" description="Helical" evidence="1">
    <location>
        <begin position="6"/>
        <end position="22"/>
    </location>
</feature>
<keyword evidence="1" id="KW-0472">Membrane</keyword>
<gene>
    <name evidence="2" type="ORF">AVDCRST_MAG59-4125</name>
</gene>
<feature type="transmembrane region" description="Helical" evidence="1">
    <location>
        <begin position="149"/>
        <end position="168"/>
    </location>
</feature>
<protein>
    <submittedName>
        <fullName evidence="2">Membrane protease YugP</fullName>
    </submittedName>
</protein>
<dbReference type="GO" id="GO:0008233">
    <property type="term" value="F:peptidase activity"/>
    <property type="evidence" value="ECO:0007669"/>
    <property type="project" value="UniProtKB-KW"/>
</dbReference>
<dbReference type="GO" id="GO:0006508">
    <property type="term" value="P:proteolysis"/>
    <property type="evidence" value="ECO:0007669"/>
    <property type="project" value="UniProtKB-KW"/>
</dbReference>
<organism evidence="2">
    <name type="scientific">uncultured Thermomicrobiales bacterium</name>
    <dbReference type="NCBI Taxonomy" id="1645740"/>
    <lineage>
        <taxon>Bacteria</taxon>
        <taxon>Pseudomonadati</taxon>
        <taxon>Thermomicrobiota</taxon>
        <taxon>Thermomicrobia</taxon>
        <taxon>Thermomicrobiales</taxon>
        <taxon>environmental samples</taxon>
    </lineage>
</organism>
<dbReference type="InterPro" id="IPR007395">
    <property type="entry name" value="Zn_peptidase_2"/>
</dbReference>
<dbReference type="PANTHER" id="PTHR36434:SF1">
    <property type="entry name" value="MEMBRANE PROTEASE YUGP-RELATED"/>
    <property type="match status" value="1"/>
</dbReference>
<keyword evidence="1" id="KW-0812">Transmembrane</keyword>
<feature type="transmembrane region" description="Helical" evidence="1">
    <location>
        <begin position="207"/>
        <end position="225"/>
    </location>
</feature>
<dbReference type="Pfam" id="PF04298">
    <property type="entry name" value="Zn_peptidase_2"/>
    <property type="match status" value="1"/>
</dbReference>
<proteinExistence type="predicted"/>
<evidence type="ECO:0000313" key="2">
    <source>
        <dbReference type="EMBL" id="CAA9576536.1"/>
    </source>
</evidence>
<feature type="transmembrane region" description="Helical" evidence="1">
    <location>
        <begin position="79"/>
        <end position="100"/>
    </location>
</feature>
<keyword evidence="2" id="KW-0645">Protease</keyword>
<keyword evidence="1" id="KW-1133">Transmembrane helix</keyword>
<dbReference type="PANTHER" id="PTHR36434">
    <property type="entry name" value="MEMBRANE PROTEASE YUGP-RELATED"/>
    <property type="match status" value="1"/>
</dbReference>
<evidence type="ECO:0000256" key="1">
    <source>
        <dbReference type="SAM" id="Phobius"/>
    </source>
</evidence>
<dbReference type="AlphaFoldDB" id="A0A6J4VEM3"/>
<sequence length="234" mass="25374">MFFFDPLYLVFMLPGLALMLWAQSKVRGSYAKYSKVQNDSRLTGAQVARRMLDANGLQNVAVEQTPGELSDHYDPRKRALFLSQGVYGVPSIAAMGIAAHETGHAIQHAKAYAPLQVRTAIVPVVNIGSNLGIFVLLAGLFLSLTTLQWVGVVLFGLSTIFAFVTLPVEFDASRRAKDQLVQLGMVDGGVRGGPESEGVRRVLDSAAWTYVAGFAASLLTLLYYISMVSRSSND</sequence>
<dbReference type="EMBL" id="CADCWF010000305">
    <property type="protein sequence ID" value="CAA9576536.1"/>
    <property type="molecule type" value="Genomic_DNA"/>
</dbReference>
<reference evidence="2" key="1">
    <citation type="submission" date="2020-02" db="EMBL/GenBank/DDBJ databases">
        <authorList>
            <person name="Meier V. D."/>
        </authorList>
    </citation>
    <scope>NUCLEOTIDE SEQUENCE</scope>
    <source>
        <strain evidence="2">AVDCRST_MAG59</strain>
    </source>
</reference>